<accession>A0A0L8IC13</accession>
<evidence type="ECO:0000313" key="1">
    <source>
        <dbReference type="EMBL" id="KOF98560.1"/>
    </source>
</evidence>
<organism evidence="1">
    <name type="scientific">Octopus bimaculoides</name>
    <name type="common">California two-spotted octopus</name>
    <dbReference type="NCBI Taxonomy" id="37653"/>
    <lineage>
        <taxon>Eukaryota</taxon>
        <taxon>Metazoa</taxon>
        <taxon>Spiralia</taxon>
        <taxon>Lophotrochozoa</taxon>
        <taxon>Mollusca</taxon>
        <taxon>Cephalopoda</taxon>
        <taxon>Coleoidea</taxon>
        <taxon>Octopodiformes</taxon>
        <taxon>Octopoda</taxon>
        <taxon>Incirrata</taxon>
        <taxon>Octopodidae</taxon>
        <taxon>Octopus</taxon>
    </lineage>
</organism>
<name>A0A0L8IC13_OCTBM</name>
<dbReference type="AlphaFoldDB" id="A0A0L8IC13"/>
<gene>
    <name evidence="1" type="ORF">OCBIM_22024617mg</name>
</gene>
<proteinExistence type="predicted"/>
<protein>
    <submittedName>
        <fullName evidence="1">Uncharacterized protein</fullName>
    </submittedName>
</protein>
<sequence>MENRQVQNGSYAAVTGKSLSVELLQVREIEVKDKDFKKYTTLLRKEGDRLRLTPPKEVIENTEKRTIIYRTLNMASKKVEIAAVEVVEEMLERGERIDYILHQRTGVQHGGSALRK</sequence>
<dbReference type="EMBL" id="KQ416126">
    <property type="protein sequence ID" value="KOF98560.1"/>
    <property type="molecule type" value="Genomic_DNA"/>
</dbReference>
<reference evidence="1" key="1">
    <citation type="submission" date="2015-07" db="EMBL/GenBank/DDBJ databases">
        <title>MeaNS - Measles Nucleotide Surveillance Program.</title>
        <authorList>
            <person name="Tran T."/>
            <person name="Druce J."/>
        </authorList>
    </citation>
    <scope>NUCLEOTIDE SEQUENCE</scope>
    <source>
        <strain evidence="1">UCB-OBI-ISO-001</strain>
        <tissue evidence="1">Gonad</tissue>
    </source>
</reference>